<accession>A0ABU1E834</accession>
<comment type="caution">
    <text evidence="2">The sequence shown here is derived from an EMBL/GenBank/DDBJ whole genome shotgun (WGS) entry which is preliminary data.</text>
</comment>
<gene>
    <name evidence="2" type="ORF">REB14_17430</name>
</gene>
<dbReference type="Proteomes" id="UP001260959">
    <property type="component" value="Unassembled WGS sequence"/>
</dbReference>
<feature type="chain" id="PRO_5046824763" description="C1q domain-containing protein" evidence="1">
    <location>
        <begin position="20"/>
        <end position="215"/>
    </location>
</feature>
<evidence type="ECO:0008006" key="4">
    <source>
        <dbReference type="Google" id="ProtNLM"/>
    </source>
</evidence>
<evidence type="ECO:0000313" key="3">
    <source>
        <dbReference type="Proteomes" id="UP001260959"/>
    </source>
</evidence>
<dbReference type="EMBL" id="JAVIXS010000016">
    <property type="protein sequence ID" value="MDR4953966.1"/>
    <property type="molecule type" value="Genomic_DNA"/>
</dbReference>
<name>A0ABU1E834_9FLAO</name>
<dbReference type="InterPro" id="IPR008983">
    <property type="entry name" value="Tumour_necrosis_fac-like_dom"/>
</dbReference>
<dbReference type="RefSeq" id="WP_309522835.1">
    <property type="nucleotide sequence ID" value="NZ_JAVIXS010000016.1"/>
</dbReference>
<dbReference type="Gene3D" id="2.60.120.40">
    <property type="match status" value="1"/>
</dbReference>
<reference evidence="2 3" key="1">
    <citation type="submission" date="2023-08" db="EMBL/GenBank/DDBJ databases">
        <authorList>
            <person name="Maltman C."/>
        </authorList>
    </citation>
    <scope>NUCLEOTIDE SEQUENCE [LARGE SCALE GENOMIC DNA]</scope>
    <source>
        <strain evidence="2 3">ES2</strain>
    </source>
</reference>
<proteinExistence type="predicted"/>
<keyword evidence="3" id="KW-1185">Reference proteome</keyword>
<keyword evidence="1" id="KW-0732">Signal</keyword>
<organism evidence="2 3">
    <name type="scientific">Chryseobacterium metallicongregator</name>
    <dbReference type="NCBI Taxonomy" id="3073042"/>
    <lineage>
        <taxon>Bacteria</taxon>
        <taxon>Pseudomonadati</taxon>
        <taxon>Bacteroidota</taxon>
        <taxon>Flavobacteriia</taxon>
        <taxon>Flavobacteriales</taxon>
        <taxon>Weeksellaceae</taxon>
        <taxon>Chryseobacterium group</taxon>
        <taxon>Chryseobacterium</taxon>
    </lineage>
</organism>
<dbReference type="SUPFAM" id="SSF49842">
    <property type="entry name" value="TNF-like"/>
    <property type="match status" value="1"/>
</dbReference>
<evidence type="ECO:0000256" key="1">
    <source>
        <dbReference type="SAM" id="SignalP"/>
    </source>
</evidence>
<protein>
    <recommendedName>
        <fullName evidence="4">C1q domain-containing protein</fullName>
    </recommendedName>
</protein>
<sequence length="215" mass="22389">MKKNLLLLTTVLASSIFFAQVGINTPSPTQTLDVNGAARVRQTPAASTLGTSNLLISQANGDIYQIAPNAVTAQLKIPTTVLSVRLATPGTTLLPGGNAINVVNYDTIDIVPQASIGSWNAATNTFTVNTAGVYQISGSIQLSDFSNASANFSIVTTAYIQNAGGLTLAGNKYSVNQVLSLKLNAGDTVKCNIITGGADTFYEENAIMSIIYTPL</sequence>
<evidence type="ECO:0000313" key="2">
    <source>
        <dbReference type="EMBL" id="MDR4953966.1"/>
    </source>
</evidence>
<feature type="signal peptide" evidence="1">
    <location>
        <begin position="1"/>
        <end position="19"/>
    </location>
</feature>